<protein>
    <submittedName>
        <fullName evidence="1">Uncharacterized protein</fullName>
    </submittedName>
</protein>
<comment type="caution">
    <text evidence="1">The sequence shown here is derived from an EMBL/GenBank/DDBJ whole genome shotgun (WGS) entry which is preliminary data.</text>
</comment>
<dbReference type="RefSeq" id="WP_131838351.1">
    <property type="nucleotide sequence ID" value="NZ_SLWB01000002.1"/>
</dbReference>
<gene>
    <name evidence="1" type="ORF">CLV25_102263</name>
</gene>
<keyword evidence="2" id="KW-1185">Reference proteome</keyword>
<evidence type="ECO:0000313" key="1">
    <source>
        <dbReference type="EMBL" id="TCN72297.1"/>
    </source>
</evidence>
<sequence>MNRIRQAYRPTLWFKRWSRRADAAFMSLGKVVHIGCLKVDICRMAMLKNGTAGLERMLLLIIGGSEEEFDPDIAEGDCGQMLVPSIITLQVQPKAIPAAASAALGGRIPYSDPTSKGVKPLLVWDFSFLNHFKSTIL</sequence>
<dbReference type="EMBL" id="SLWB01000002">
    <property type="protein sequence ID" value="TCN72297.1"/>
    <property type="molecule type" value="Genomic_DNA"/>
</dbReference>
<proteinExistence type="predicted"/>
<dbReference type="OrthoDB" id="1120304at2"/>
<organism evidence="1 2">
    <name type="scientific">Acetobacteroides hydrogenigenes</name>
    <dbReference type="NCBI Taxonomy" id="979970"/>
    <lineage>
        <taxon>Bacteria</taxon>
        <taxon>Pseudomonadati</taxon>
        <taxon>Bacteroidota</taxon>
        <taxon>Bacteroidia</taxon>
        <taxon>Bacteroidales</taxon>
        <taxon>Rikenellaceae</taxon>
        <taxon>Acetobacteroides</taxon>
    </lineage>
</organism>
<name>A0A4R2EUN0_9BACT</name>
<reference evidence="1 2" key="1">
    <citation type="submission" date="2019-03" db="EMBL/GenBank/DDBJ databases">
        <title>Genomic Encyclopedia of Archaeal and Bacterial Type Strains, Phase II (KMG-II): from individual species to whole genera.</title>
        <authorList>
            <person name="Goeker M."/>
        </authorList>
    </citation>
    <scope>NUCLEOTIDE SEQUENCE [LARGE SCALE GENOMIC DNA]</scope>
    <source>
        <strain evidence="1 2">RL-C</strain>
    </source>
</reference>
<dbReference type="Proteomes" id="UP000294830">
    <property type="component" value="Unassembled WGS sequence"/>
</dbReference>
<evidence type="ECO:0000313" key="2">
    <source>
        <dbReference type="Proteomes" id="UP000294830"/>
    </source>
</evidence>
<accession>A0A4R2EUN0</accession>
<dbReference type="AlphaFoldDB" id="A0A4R2EUN0"/>